<gene>
    <name evidence="8" type="ORF">GCM10022404_29630</name>
</gene>
<dbReference type="InterPro" id="IPR024320">
    <property type="entry name" value="LPG_synthase_C"/>
</dbReference>
<feature type="transmembrane region" description="Helical" evidence="6">
    <location>
        <begin position="29"/>
        <end position="48"/>
    </location>
</feature>
<keyword evidence="9" id="KW-1185">Reference proteome</keyword>
<feature type="domain" description="Phosphatidylglycerol lysyltransferase C-terminal" evidence="7">
    <location>
        <begin position="346"/>
        <end position="614"/>
    </location>
</feature>
<accession>A0ABP7KIA3</accession>
<evidence type="ECO:0000313" key="9">
    <source>
        <dbReference type="Proteomes" id="UP001399917"/>
    </source>
</evidence>
<evidence type="ECO:0000256" key="1">
    <source>
        <dbReference type="ARBA" id="ARBA00004651"/>
    </source>
</evidence>
<feature type="transmembrane region" description="Helical" evidence="6">
    <location>
        <begin position="108"/>
        <end position="131"/>
    </location>
</feature>
<name>A0ABP7KIA3_9RHOB</name>
<keyword evidence="3 6" id="KW-0812">Transmembrane</keyword>
<dbReference type="PANTHER" id="PTHR34697:SF2">
    <property type="entry name" value="PHOSPHATIDYLGLYCEROL LYSYLTRANSFERASE"/>
    <property type="match status" value="1"/>
</dbReference>
<dbReference type="InterPro" id="IPR016181">
    <property type="entry name" value="Acyl_CoA_acyltransferase"/>
</dbReference>
<keyword evidence="2" id="KW-1003">Cell membrane</keyword>
<protein>
    <recommendedName>
        <fullName evidence="7">Phosphatidylglycerol lysyltransferase C-terminal domain-containing protein</fullName>
    </recommendedName>
</protein>
<evidence type="ECO:0000256" key="3">
    <source>
        <dbReference type="ARBA" id="ARBA00022692"/>
    </source>
</evidence>
<keyword evidence="5 6" id="KW-0472">Membrane</keyword>
<keyword evidence="4 6" id="KW-1133">Transmembrane helix</keyword>
<dbReference type="Gene3D" id="3.40.630.30">
    <property type="match status" value="1"/>
</dbReference>
<sequence>MFPLPVDTTTATAVAHPEPTGAVFDKRAFFLRQSASLLFVASIVYLMWDRIGSLNMAAISSEMAQTPWSRWFMAAIASAGSFWAVGQYDRVVHAQLGTGIAPRYAARTGMIAIALSQTLGFGAVFGTIVRWRMLPSLSFKQSVRLTATVTLSFLAGWAVIASLVVLVSGLDIPWLRTLAFCTLGLASLAIWLCVFPPKSMLRRTWPSLKTIATILFYTGLDTVLAGIAFFVLLPASVSAGLFETITGYILALGAGILGTTPAGLGPFEATLVHVLPKGPLEPLIATVLAFRLVYYLLPAIIAAGFAIRGPRSIDDAVVACISEPPLTPILAPLVEWQLKDAPRAEAFLLRTGHFSILSAPNGRPLGLVARTGQALVMLSDPLQSNADHGRVLQTLTQVARTTHRIPAIYKCGARFAKCARTAGWHVKRTADEAWIAPNEFCLDTPKRRQLRRVLRKAQEAGVEIRHGQSHLPLRDMDRVAANWAQAHGGERGFSMGTYSRDYVQCQRILLAYCGGQLVGFATFHETHNEMTLDLMRHTSDVPCGTMQALIVAAIDAAREQGCARFSLAAVPWGGTGDTTIPERLRRHALTQNSTEGLRRFKSAFAPNWEPLYIAAPTRLGLVLSSIDIWRRITQATRPSTKSRRTGWLIFFMTAFDLKIPRKRGT</sequence>
<dbReference type="Pfam" id="PF09924">
    <property type="entry name" value="LPG_synthase_C"/>
    <property type="match status" value="1"/>
</dbReference>
<evidence type="ECO:0000256" key="4">
    <source>
        <dbReference type="ARBA" id="ARBA00022989"/>
    </source>
</evidence>
<dbReference type="InterPro" id="IPR051211">
    <property type="entry name" value="PG_lysyltransferase"/>
</dbReference>
<comment type="caution">
    <text evidence="8">The sequence shown here is derived from an EMBL/GenBank/DDBJ whole genome shotgun (WGS) entry which is preliminary data.</text>
</comment>
<evidence type="ECO:0000259" key="7">
    <source>
        <dbReference type="Pfam" id="PF09924"/>
    </source>
</evidence>
<proteinExistence type="predicted"/>
<comment type="subcellular location">
    <subcellularLocation>
        <location evidence="1">Cell membrane</location>
        <topology evidence="1">Multi-pass membrane protein</topology>
    </subcellularLocation>
</comment>
<organism evidence="8 9">
    <name type="scientific">Celeribacter arenosi</name>
    <dbReference type="NCBI Taxonomy" id="792649"/>
    <lineage>
        <taxon>Bacteria</taxon>
        <taxon>Pseudomonadati</taxon>
        <taxon>Pseudomonadota</taxon>
        <taxon>Alphaproteobacteria</taxon>
        <taxon>Rhodobacterales</taxon>
        <taxon>Roseobacteraceae</taxon>
        <taxon>Celeribacter</taxon>
    </lineage>
</organism>
<feature type="transmembrane region" description="Helical" evidence="6">
    <location>
        <begin position="214"/>
        <end position="233"/>
    </location>
</feature>
<feature type="transmembrane region" description="Helical" evidence="6">
    <location>
        <begin position="245"/>
        <end position="267"/>
    </location>
</feature>
<dbReference type="Proteomes" id="UP001399917">
    <property type="component" value="Unassembled WGS sequence"/>
</dbReference>
<feature type="transmembrane region" description="Helical" evidence="6">
    <location>
        <begin position="174"/>
        <end position="194"/>
    </location>
</feature>
<dbReference type="PANTHER" id="PTHR34697">
    <property type="entry name" value="PHOSPHATIDYLGLYCEROL LYSYLTRANSFERASE"/>
    <property type="match status" value="1"/>
</dbReference>
<evidence type="ECO:0000256" key="5">
    <source>
        <dbReference type="ARBA" id="ARBA00023136"/>
    </source>
</evidence>
<evidence type="ECO:0000256" key="2">
    <source>
        <dbReference type="ARBA" id="ARBA00022475"/>
    </source>
</evidence>
<feature type="transmembrane region" description="Helical" evidence="6">
    <location>
        <begin position="288"/>
        <end position="307"/>
    </location>
</feature>
<evidence type="ECO:0000313" key="8">
    <source>
        <dbReference type="EMBL" id="GAA3877943.1"/>
    </source>
</evidence>
<dbReference type="SUPFAM" id="SSF55729">
    <property type="entry name" value="Acyl-CoA N-acyltransferases (Nat)"/>
    <property type="match status" value="1"/>
</dbReference>
<feature type="transmembrane region" description="Helical" evidence="6">
    <location>
        <begin position="143"/>
        <end position="168"/>
    </location>
</feature>
<reference evidence="9" key="1">
    <citation type="journal article" date="2019" name="Int. J. Syst. Evol. Microbiol.">
        <title>The Global Catalogue of Microorganisms (GCM) 10K type strain sequencing project: providing services to taxonomists for standard genome sequencing and annotation.</title>
        <authorList>
            <consortium name="The Broad Institute Genomics Platform"/>
            <consortium name="The Broad Institute Genome Sequencing Center for Infectious Disease"/>
            <person name="Wu L."/>
            <person name="Ma J."/>
        </authorList>
    </citation>
    <scope>NUCLEOTIDE SEQUENCE [LARGE SCALE GENOMIC DNA]</scope>
    <source>
        <strain evidence="9">JCM 17190</strain>
    </source>
</reference>
<dbReference type="RefSeq" id="WP_344848492.1">
    <property type="nucleotide sequence ID" value="NZ_BAABDF010000007.1"/>
</dbReference>
<evidence type="ECO:0000256" key="6">
    <source>
        <dbReference type="SAM" id="Phobius"/>
    </source>
</evidence>
<dbReference type="EMBL" id="BAABDF010000007">
    <property type="protein sequence ID" value="GAA3877943.1"/>
    <property type="molecule type" value="Genomic_DNA"/>
</dbReference>